<dbReference type="KEGG" id="mana:MAMMFC1_03917"/>
<accession>A0A348AQ60</accession>
<dbReference type="GO" id="GO:0003676">
    <property type="term" value="F:nucleic acid binding"/>
    <property type="evidence" value="ECO:0007669"/>
    <property type="project" value="InterPro"/>
</dbReference>
<dbReference type="RefSeq" id="WP_126310067.1">
    <property type="nucleotide sequence ID" value="NZ_AP018449.1"/>
</dbReference>
<evidence type="ECO:0000256" key="2">
    <source>
        <dbReference type="HAMAP-Rule" id="MF_00048"/>
    </source>
</evidence>
<protein>
    <recommendedName>
        <fullName evidence="2">UPF0102 protein MAMMFC1_03917</fullName>
    </recommendedName>
</protein>
<dbReference type="CDD" id="cd20736">
    <property type="entry name" value="PoNe_Nuclease"/>
    <property type="match status" value="1"/>
</dbReference>
<dbReference type="EMBL" id="AP018449">
    <property type="protein sequence ID" value="BBB93208.1"/>
    <property type="molecule type" value="Genomic_DNA"/>
</dbReference>
<dbReference type="InterPro" id="IPR011856">
    <property type="entry name" value="tRNA_endonuc-like_dom_sf"/>
</dbReference>
<dbReference type="SUPFAM" id="SSF52980">
    <property type="entry name" value="Restriction endonuclease-like"/>
    <property type="match status" value="1"/>
</dbReference>
<sequence length="121" mass="13944">MRHLRLGETGEQAATDYLINHGYRILATKYRAKTGEIDIVARDKNDDCVVFVEVKTRRSTLYGVPAEAVGYKKQRKIMNTALIYMNQNGLTDVACRFDVIEIYWYSHSVNFNHIIGAFDCY</sequence>
<dbReference type="NCBIfam" id="TIGR00252">
    <property type="entry name" value="YraN family protein"/>
    <property type="match status" value="1"/>
</dbReference>
<reference evidence="3 4" key="1">
    <citation type="journal article" date="2018" name="Int. J. Syst. Evol. Microbiol.">
        <title>Methylomusa anaerophila gen. nov., sp. nov., an anaerobic methanol-utilizing bacterium isolated from a microbial fuel cell.</title>
        <authorList>
            <person name="Amano N."/>
            <person name="Yamamuro A."/>
            <person name="Miyahara M."/>
            <person name="Kouzuma A."/>
            <person name="Abe T."/>
            <person name="Watanabe K."/>
        </authorList>
    </citation>
    <scope>NUCLEOTIDE SEQUENCE [LARGE SCALE GENOMIC DNA]</scope>
    <source>
        <strain evidence="3 4">MMFC1</strain>
    </source>
</reference>
<dbReference type="AlphaFoldDB" id="A0A348AQ60"/>
<dbReference type="HAMAP" id="MF_00048">
    <property type="entry name" value="UPF0102"/>
    <property type="match status" value="1"/>
</dbReference>
<keyword evidence="4" id="KW-1185">Reference proteome</keyword>
<dbReference type="Gene3D" id="3.40.1350.10">
    <property type="match status" value="1"/>
</dbReference>
<dbReference type="PANTHER" id="PTHR34039:SF1">
    <property type="entry name" value="UPF0102 PROTEIN YRAN"/>
    <property type="match status" value="1"/>
</dbReference>
<dbReference type="PANTHER" id="PTHR34039">
    <property type="entry name" value="UPF0102 PROTEIN YRAN"/>
    <property type="match status" value="1"/>
</dbReference>
<dbReference type="OrthoDB" id="9802516at2"/>
<comment type="similarity">
    <text evidence="1 2">Belongs to the UPF0102 family.</text>
</comment>
<name>A0A348AQ60_9FIRM</name>
<dbReference type="Proteomes" id="UP000276437">
    <property type="component" value="Chromosome"/>
</dbReference>
<organism evidence="3 4">
    <name type="scientific">Methylomusa anaerophila</name>
    <dbReference type="NCBI Taxonomy" id="1930071"/>
    <lineage>
        <taxon>Bacteria</taxon>
        <taxon>Bacillati</taxon>
        <taxon>Bacillota</taxon>
        <taxon>Negativicutes</taxon>
        <taxon>Selenomonadales</taxon>
        <taxon>Sporomusaceae</taxon>
        <taxon>Methylomusa</taxon>
    </lineage>
</organism>
<gene>
    <name evidence="3" type="ORF">MAMMFC1_03917</name>
</gene>
<proteinExistence type="inferred from homology"/>
<evidence type="ECO:0000313" key="3">
    <source>
        <dbReference type="EMBL" id="BBB93208.1"/>
    </source>
</evidence>
<dbReference type="InterPro" id="IPR011335">
    <property type="entry name" value="Restrct_endonuc-II-like"/>
</dbReference>
<dbReference type="NCBIfam" id="NF009150">
    <property type="entry name" value="PRK12497.1-3"/>
    <property type="match status" value="1"/>
</dbReference>
<evidence type="ECO:0000313" key="4">
    <source>
        <dbReference type="Proteomes" id="UP000276437"/>
    </source>
</evidence>
<evidence type="ECO:0000256" key="1">
    <source>
        <dbReference type="ARBA" id="ARBA00006738"/>
    </source>
</evidence>
<dbReference type="Pfam" id="PF02021">
    <property type="entry name" value="UPF0102"/>
    <property type="match status" value="1"/>
</dbReference>
<dbReference type="InterPro" id="IPR003509">
    <property type="entry name" value="UPF0102_YraN-like"/>
</dbReference>